<dbReference type="PANTHER" id="PTHR30069:SF29">
    <property type="entry name" value="HEMOGLOBIN AND HEMOGLOBIN-HAPTOGLOBIN-BINDING PROTEIN 1-RELATED"/>
    <property type="match status" value="1"/>
</dbReference>
<dbReference type="AlphaFoldDB" id="A0A1B1YSV0"/>
<comment type="similarity">
    <text evidence="2">Belongs to the TonB-dependent receptor family.</text>
</comment>
<evidence type="ECO:0000259" key="3">
    <source>
        <dbReference type="Pfam" id="PF07715"/>
    </source>
</evidence>
<keyword evidence="2" id="KW-0812">Transmembrane</keyword>
<dbReference type="Pfam" id="PF07715">
    <property type="entry name" value="Plug"/>
    <property type="match status" value="1"/>
</dbReference>
<protein>
    <recommendedName>
        <fullName evidence="3">TonB-dependent receptor plug domain-containing protein</fullName>
    </recommendedName>
</protein>
<dbReference type="InterPro" id="IPR012910">
    <property type="entry name" value="Plug_dom"/>
</dbReference>
<organism evidence="4 5">
    <name type="scientific">Immundisolibacter cernigliae</name>
    <dbReference type="NCBI Taxonomy" id="1810504"/>
    <lineage>
        <taxon>Bacteria</taxon>
        <taxon>Pseudomonadati</taxon>
        <taxon>Pseudomonadota</taxon>
        <taxon>Gammaproteobacteria</taxon>
        <taxon>Immundisolibacterales</taxon>
        <taxon>Immundisolibacteraceae</taxon>
        <taxon>Immundisolibacter</taxon>
    </lineage>
</organism>
<evidence type="ECO:0000313" key="5">
    <source>
        <dbReference type="Proteomes" id="UP000092952"/>
    </source>
</evidence>
<evidence type="ECO:0000256" key="2">
    <source>
        <dbReference type="PROSITE-ProRule" id="PRU01360"/>
    </source>
</evidence>
<dbReference type="STRING" id="1810504.PG2T_05995"/>
<comment type="subcellular location">
    <subcellularLocation>
        <location evidence="2">Cell outer membrane</location>
        <topology evidence="2">Multi-pass membrane protein</topology>
    </subcellularLocation>
</comment>
<dbReference type="GO" id="GO:0044718">
    <property type="term" value="P:siderophore transmembrane transport"/>
    <property type="evidence" value="ECO:0007669"/>
    <property type="project" value="TreeGrafter"/>
</dbReference>
<dbReference type="GO" id="GO:0009279">
    <property type="term" value="C:cell outer membrane"/>
    <property type="evidence" value="ECO:0007669"/>
    <property type="project" value="UniProtKB-SubCell"/>
</dbReference>
<reference evidence="5" key="1">
    <citation type="submission" date="2016-03" db="EMBL/GenBank/DDBJ databases">
        <title>Complete genome sequence of Solimmundus cernigliae, representing a novel lineage of polycyclic aromatic hydrocarbon degraders within the Gammaproteobacteria.</title>
        <authorList>
            <person name="Singleton D.R."/>
            <person name="Dickey A.N."/>
            <person name="Scholl E.H."/>
            <person name="Wright F.A."/>
            <person name="Aitken M.D."/>
        </authorList>
    </citation>
    <scope>NUCLEOTIDE SEQUENCE [LARGE SCALE GENOMIC DNA]</scope>
    <source>
        <strain evidence="5">TR3.2</strain>
    </source>
</reference>
<feature type="domain" description="TonB-dependent receptor plug" evidence="3">
    <location>
        <begin position="68"/>
        <end position="178"/>
    </location>
</feature>
<dbReference type="Gene3D" id="2.170.130.10">
    <property type="entry name" value="TonB-dependent receptor, plug domain"/>
    <property type="match status" value="1"/>
</dbReference>
<dbReference type="GO" id="GO:0015344">
    <property type="term" value="F:siderophore uptake transmembrane transporter activity"/>
    <property type="evidence" value="ECO:0007669"/>
    <property type="project" value="TreeGrafter"/>
</dbReference>
<keyword evidence="2" id="KW-0998">Cell outer membrane</keyword>
<name>A0A1B1YSV0_9GAMM</name>
<dbReference type="InterPro" id="IPR039426">
    <property type="entry name" value="TonB-dep_rcpt-like"/>
</dbReference>
<dbReference type="SUPFAM" id="SSF56935">
    <property type="entry name" value="Porins"/>
    <property type="match status" value="1"/>
</dbReference>
<sequence>MSIMATEGAQTMRNQLNQILNSRLLAAIFALSSVSQYAEAQTADEAALAEFYGSPEMVSIATGAAQPLRESPAVASVVTAADIAAIGATELNEVLETVPGLHVGVSSVGYKPLFSIRGIHTQTNPQILILINGIPLKNVFDGQLGGDWGRMPVTGISRIEIIRGPGSALYGADAFSGVINIITKSADDVHGLELGARGGSFDRNDQYLQWGGNLGEFDAYFFLERHHSDGPRRRIGADAQTTLDAPFGSAASLAPGPVSLNLDNTEARADISRGYWRLRGGFQEVNDGGVGVGASQTLDPVGRGDGRRLSADLSYDNPRFANCSIPDHHIVPSRSPLLLAREVFRELAGDGKAVDREVSAC</sequence>
<keyword evidence="2" id="KW-0813">Transport</keyword>
<keyword evidence="2" id="KW-1134">Transmembrane beta strand</keyword>
<keyword evidence="2" id="KW-0472">Membrane</keyword>
<keyword evidence="1" id="KW-0732">Signal</keyword>
<evidence type="ECO:0000256" key="1">
    <source>
        <dbReference type="ARBA" id="ARBA00022729"/>
    </source>
</evidence>
<accession>A0A1B1YSV0</accession>
<dbReference type="InterPro" id="IPR037066">
    <property type="entry name" value="Plug_dom_sf"/>
</dbReference>
<keyword evidence="5" id="KW-1185">Reference proteome</keyword>
<dbReference type="Proteomes" id="UP000092952">
    <property type="component" value="Chromosome"/>
</dbReference>
<dbReference type="PANTHER" id="PTHR30069">
    <property type="entry name" value="TONB-DEPENDENT OUTER MEMBRANE RECEPTOR"/>
    <property type="match status" value="1"/>
</dbReference>
<dbReference type="EMBL" id="CP014671">
    <property type="protein sequence ID" value="ANX03789.1"/>
    <property type="molecule type" value="Genomic_DNA"/>
</dbReference>
<dbReference type="KEGG" id="gbi:PG2T_05995"/>
<gene>
    <name evidence="4" type="ORF">PG2T_05995</name>
</gene>
<dbReference type="PROSITE" id="PS52016">
    <property type="entry name" value="TONB_DEPENDENT_REC_3"/>
    <property type="match status" value="1"/>
</dbReference>
<dbReference type="InParanoid" id="A0A1B1YSV0"/>
<proteinExistence type="inferred from homology"/>
<evidence type="ECO:0000313" key="4">
    <source>
        <dbReference type="EMBL" id="ANX03789.1"/>
    </source>
</evidence>